<dbReference type="PROSITE" id="PS01173">
    <property type="entry name" value="LIPASE_GDXG_HIS"/>
    <property type="match status" value="1"/>
</dbReference>
<evidence type="ECO:0000313" key="6">
    <source>
        <dbReference type="EMBL" id="KAK9425708.1"/>
    </source>
</evidence>
<dbReference type="InterPro" id="IPR002018">
    <property type="entry name" value="CarbesteraseB"/>
</dbReference>
<dbReference type="InterPro" id="IPR002168">
    <property type="entry name" value="Lipase_GDXG_HIS_AS"/>
</dbReference>
<dbReference type="InterPro" id="IPR029058">
    <property type="entry name" value="AB_hydrolase_fold"/>
</dbReference>
<gene>
    <name evidence="6" type="ORF">SUNI508_03069</name>
</gene>
<reference evidence="6 7" key="1">
    <citation type="journal article" date="2024" name="J. Plant Pathol.">
        <title>Sequence and assembly of the genome of Seiridium unicorne, isolate CBS 538.82, causal agent of cypress canker disease.</title>
        <authorList>
            <person name="Scali E."/>
            <person name="Rocca G.D."/>
            <person name="Danti R."/>
            <person name="Garbelotto M."/>
            <person name="Barberini S."/>
            <person name="Baroncelli R."/>
            <person name="Emiliani G."/>
        </authorList>
    </citation>
    <scope>NUCLEOTIDE SEQUENCE [LARGE SCALE GENOMIC DNA]</scope>
    <source>
        <strain evidence="6 7">BM-138-508</strain>
    </source>
</reference>
<feature type="signal peptide" evidence="4">
    <location>
        <begin position="1"/>
        <end position="20"/>
    </location>
</feature>
<evidence type="ECO:0000256" key="3">
    <source>
        <dbReference type="ARBA" id="ARBA00022801"/>
    </source>
</evidence>
<proteinExistence type="inferred from homology"/>
<dbReference type="PANTHER" id="PTHR11559">
    <property type="entry name" value="CARBOXYLESTERASE"/>
    <property type="match status" value="1"/>
</dbReference>
<feature type="chain" id="PRO_5044976588" description="Carboxylic ester hydrolase" evidence="4">
    <location>
        <begin position="21"/>
        <end position="540"/>
    </location>
</feature>
<evidence type="ECO:0000259" key="5">
    <source>
        <dbReference type="Pfam" id="PF00135"/>
    </source>
</evidence>
<dbReference type="Pfam" id="PF00135">
    <property type="entry name" value="COesterase"/>
    <property type="match status" value="1"/>
</dbReference>
<keyword evidence="3 4" id="KW-0378">Hydrolase</keyword>
<dbReference type="EC" id="3.1.1.-" evidence="4"/>
<dbReference type="SUPFAM" id="SSF53474">
    <property type="entry name" value="alpha/beta-Hydrolases"/>
    <property type="match status" value="1"/>
</dbReference>
<dbReference type="InterPro" id="IPR019826">
    <property type="entry name" value="Carboxylesterase_B_AS"/>
</dbReference>
<evidence type="ECO:0000313" key="7">
    <source>
        <dbReference type="Proteomes" id="UP001408356"/>
    </source>
</evidence>
<dbReference type="EMBL" id="JARVKF010000013">
    <property type="protein sequence ID" value="KAK9425708.1"/>
    <property type="molecule type" value="Genomic_DNA"/>
</dbReference>
<dbReference type="PROSITE" id="PS00122">
    <property type="entry name" value="CARBOXYLESTERASE_B_1"/>
    <property type="match status" value="1"/>
</dbReference>
<comment type="similarity">
    <text evidence="1 4">Belongs to the type-B carboxylesterase/lipase family.</text>
</comment>
<evidence type="ECO:0000256" key="2">
    <source>
        <dbReference type="ARBA" id="ARBA00010515"/>
    </source>
</evidence>
<comment type="caution">
    <text evidence="6">The sequence shown here is derived from an EMBL/GenBank/DDBJ whole genome shotgun (WGS) entry which is preliminary data.</text>
</comment>
<protein>
    <recommendedName>
        <fullName evidence="4">Carboxylic ester hydrolase</fullName>
        <ecNumber evidence="4">3.1.1.-</ecNumber>
    </recommendedName>
</protein>
<dbReference type="InterPro" id="IPR050309">
    <property type="entry name" value="Type-B_Carboxylest/Lipase"/>
</dbReference>
<evidence type="ECO:0000256" key="4">
    <source>
        <dbReference type="RuleBase" id="RU361235"/>
    </source>
</evidence>
<dbReference type="Gene3D" id="3.40.50.1820">
    <property type="entry name" value="alpha/beta hydrolase"/>
    <property type="match status" value="1"/>
</dbReference>
<keyword evidence="4" id="KW-0732">Signal</keyword>
<sequence length="540" mass="59712">MTFFVTSIWGLLILAPLASCGIVAPIIELVNGNISGSYSDIYNITYYRKIPFAAPPVGRNRFRAPQPLSPTSNGTYDTDQSFENCVQSSGGSEDCLYLGVYSRPWKPRARRPVVVEIHGGAYSAGTASFNIPPFGYPTLNASTTNDFVFVYPAYRLNVFGFLAGTDIKKAEDADLNVGLLDQQAALRWVHENIAQFGGDPRNVSLWGQSAGGGSVIAQAIANKGETRPKLFHRALVNSPYWVKQYRYNDPEAESVYTQMLNLTNCADRSNGIGCLRAVDQRALYNASLSVKPYKPWHTAYSLWSPVVDGEFLHERLSAAVDGKLNVELVWATTNTHEGERFVSSDLQLANSTSALNASAAGFDYWLRGYLAHFTTNDLTEVKSLYPPAGATETFVYNSTYSRAGLIYRDTVLTCPGYWLASSARQGWQTEYTVPPAVHGSEQVYVCGEPGYNSSCKWNWWNTGDETELTRYFGLAGAFSSFLQTGDPNAHKLTNEVEAAVPALDDKLWWTVNPGGFNITQMSLQEKRCEFWKRKGMSIPA</sequence>
<feature type="domain" description="Carboxylesterase type B" evidence="5">
    <location>
        <begin position="25"/>
        <end position="531"/>
    </location>
</feature>
<accession>A0ABR2VFM2</accession>
<name>A0ABR2VFM2_9PEZI</name>
<organism evidence="6 7">
    <name type="scientific">Seiridium unicorne</name>
    <dbReference type="NCBI Taxonomy" id="138068"/>
    <lineage>
        <taxon>Eukaryota</taxon>
        <taxon>Fungi</taxon>
        <taxon>Dikarya</taxon>
        <taxon>Ascomycota</taxon>
        <taxon>Pezizomycotina</taxon>
        <taxon>Sordariomycetes</taxon>
        <taxon>Xylariomycetidae</taxon>
        <taxon>Amphisphaeriales</taxon>
        <taxon>Sporocadaceae</taxon>
        <taxon>Seiridium</taxon>
    </lineage>
</organism>
<dbReference type="Proteomes" id="UP001408356">
    <property type="component" value="Unassembled WGS sequence"/>
</dbReference>
<comment type="similarity">
    <text evidence="2">Belongs to the 'GDXG' lipolytic enzyme family.</text>
</comment>
<keyword evidence="7" id="KW-1185">Reference proteome</keyword>
<evidence type="ECO:0000256" key="1">
    <source>
        <dbReference type="ARBA" id="ARBA00005964"/>
    </source>
</evidence>